<evidence type="ECO:0000313" key="2">
    <source>
        <dbReference type="Proteomes" id="UP000299102"/>
    </source>
</evidence>
<organism evidence="1 2">
    <name type="scientific">Eumeta variegata</name>
    <name type="common">Bagworm moth</name>
    <name type="synonym">Eumeta japonica</name>
    <dbReference type="NCBI Taxonomy" id="151549"/>
    <lineage>
        <taxon>Eukaryota</taxon>
        <taxon>Metazoa</taxon>
        <taxon>Ecdysozoa</taxon>
        <taxon>Arthropoda</taxon>
        <taxon>Hexapoda</taxon>
        <taxon>Insecta</taxon>
        <taxon>Pterygota</taxon>
        <taxon>Neoptera</taxon>
        <taxon>Endopterygota</taxon>
        <taxon>Lepidoptera</taxon>
        <taxon>Glossata</taxon>
        <taxon>Ditrysia</taxon>
        <taxon>Tineoidea</taxon>
        <taxon>Psychidae</taxon>
        <taxon>Oiketicinae</taxon>
        <taxon>Eumeta</taxon>
    </lineage>
</organism>
<name>A0A4C1ZIC6_EUMVA</name>
<dbReference type="Proteomes" id="UP000299102">
    <property type="component" value="Unassembled WGS sequence"/>
</dbReference>
<proteinExistence type="predicted"/>
<gene>
    <name evidence="1" type="ORF">EVAR_63788_1</name>
</gene>
<comment type="caution">
    <text evidence="1">The sequence shown here is derived from an EMBL/GenBank/DDBJ whole genome shotgun (WGS) entry which is preliminary data.</text>
</comment>
<reference evidence="1 2" key="1">
    <citation type="journal article" date="2019" name="Commun. Biol.">
        <title>The bagworm genome reveals a unique fibroin gene that provides high tensile strength.</title>
        <authorList>
            <person name="Kono N."/>
            <person name="Nakamura H."/>
            <person name="Ohtoshi R."/>
            <person name="Tomita M."/>
            <person name="Numata K."/>
            <person name="Arakawa K."/>
        </authorList>
    </citation>
    <scope>NUCLEOTIDE SEQUENCE [LARGE SCALE GENOMIC DNA]</scope>
</reference>
<dbReference type="EMBL" id="BGZK01001821">
    <property type="protein sequence ID" value="GBP86864.1"/>
    <property type="molecule type" value="Genomic_DNA"/>
</dbReference>
<protein>
    <submittedName>
        <fullName evidence="1">Uncharacterized protein</fullName>
    </submittedName>
</protein>
<dbReference type="AlphaFoldDB" id="A0A4C1ZIC6"/>
<sequence>MEMRRQVARGHLRVIHGHACNSRAVCVGDRWGPVLHAVFRIGAGSVNNKNFQLFFSVRGNIVHARLDAGALKGEPSLSLCSSPFMEVSKTTDFHGKCNQLPGMTFEWVVGPAAYPPPCYRSFPTSA</sequence>
<accession>A0A4C1ZIC6</accession>
<evidence type="ECO:0000313" key="1">
    <source>
        <dbReference type="EMBL" id="GBP86864.1"/>
    </source>
</evidence>
<keyword evidence="2" id="KW-1185">Reference proteome</keyword>